<comment type="caution">
    <text evidence="1">The sequence shown here is derived from an EMBL/GenBank/DDBJ whole genome shotgun (WGS) entry which is preliminary data.</text>
</comment>
<gene>
    <name evidence="1" type="ORF">BSTER_1394</name>
</gene>
<dbReference type="RefSeq" id="WP_147328239.1">
    <property type="nucleotide sequence ID" value="NZ_JGZQ01000005.1"/>
</dbReference>
<evidence type="ECO:0000313" key="1">
    <source>
        <dbReference type="EMBL" id="KFI97628.1"/>
    </source>
</evidence>
<name>A0A087DQ28_BIFAD</name>
<evidence type="ECO:0000313" key="2">
    <source>
        <dbReference type="Proteomes" id="UP000029091"/>
    </source>
</evidence>
<accession>A0A087DQ28</accession>
<dbReference type="Proteomes" id="UP000029091">
    <property type="component" value="Unassembled WGS sequence"/>
</dbReference>
<dbReference type="AlphaFoldDB" id="A0A087DQ28"/>
<dbReference type="EMBL" id="JGZQ01000005">
    <property type="protein sequence ID" value="KFI97628.1"/>
    <property type="molecule type" value="Genomic_DNA"/>
</dbReference>
<reference evidence="1 2" key="1">
    <citation type="submission" date="2014-03" db="EMBL/GenBank/DDBJ databases">
        <title>Genomics of Bifidobacteria.</title>
        <authorList>
            <person name="Ventura M."/>
            <person name="Milani C."/>
            <person name="Lugli G.A."/>
        </authorList>
    </citation>
    <scope>NUCLEOTIDE SEQUENCE [LARGE SCALE GENOMIC DNA]</scope>
    <source>
        <strain evidence="2">JCM 15918</strain>
    </source>
</reference>
<protein>
    <submittedName>
        <fullName evidence="1">Uncharacterized protein</fullName>
    </submittedName>
</protein>
<sequence>MTNFSMSCRCMAIGLTVVSLLSGCSRQVSDTASSPEGGGTTSSEPIKQYIASVIKDNDDPRATYPMTKAQREILKRSEAAGGVSSTDYELAWSHYKQCVVDKGYSTPVLDRYPNGLYFVARINAEGMTDEQRNKFNKDDGVCFNTEVIYINDTYALQLGNPQMINDVNQAAVNCLKRENVAPKGYTKKLFEQDEKNRLQDEHTELNYSDPKVQSCLAALGITTMESDKVWRPAKTSS</sequence>
<proteinExistence type="predicted"/>
<organism evidence="1 2">
    <name type="scientific">Bifidobacterium adolescentis JCM 15918</name>
    <dbReference type="NCBI Taxonomy" id="1437612"/>
    <lineage>
        <taxon>Bacteria</taxon>
        <taxon>Bacillati</taxon>
        <taxon>Actinomycetota</taxon>
        <taxon>Actinomycetes</taxon>
        <taxon>Bifidobacteriales</taxon>
        <taxon>Bifidobacteriaceae</taxon>
        <taxon>Bifidobacterium</taxon>
    </lineage>
</organism>